<dbReference type="InterPro" id="IPR057514">
    <property type="entry name" value="NTF2_SigF"/>
</dbReference>
<organism evidence="2 3">
    <name type="scientific">Morchella conica CCBAS932</name>
    <dbReference type="NCBI Taxonomy" id="1392247"/>
    <lineage>
        <taxon>Eukaryota</taxon>
        <taxon>Fungi</taxon>
        <taxon>Dikarya</taxon>
        <taxon>Ascomycota</taxon>
        <taxon>Pezizomycotina</taxon>
        <taxon>Pezizomycetes</taxon>
        <taxon>Pezizales</taxon>
        <taxon>Morchellaceae</taxon>
        <taxon>Morchella</taxon>
    </lineage>
</organism>
<dbReference type="Proteomes" id="UP000277580">
    <property type="component" value="Unassembled WGS sequence"/>
</dbReference>
<dbReference type="EMBL" id="ML119124">
    <property type="protein sequence ID" value="RPB13253.1"/>
    <property type="molecule type" value="Genomic_DNA"/>
</dbReference>
<evidence type="ECO:0000313" key="3">
    <source>
        <dbReference type="Proteomes" id="UP000277580"/>
    </source>
</evidence>
<sequence>MENPVTEIAPIITALTTSPPIHQRHVLETYFLPDSSFDHPLYRVHHCQNSFFTSRFLILAIYRCYKVLSPNIQINVNSVAFDEPKGKLYVDSMQVFTFWFTPWHHIVVSLVSVLDLEKRLVVPRQGEQQPEEGEEKWYIARQNDLYQTDQWIAFLPFLFPGARTIVGIVKDLAALACLIGATLAALMGVVGECGVEEMCEQCRHVGRAGRQSRDKRLEDRTQAVILEEDKELAELDD</sequence>
<dbReference type="OrthoDB" id="2344312at2759"/>
<feature type="domain" description="SigF-like NTF2-like" evidence="1">
    <location>
        <begin position="1"/>
        <end position="188"/>
    </location>
</feature>
<reference evidence="2 3" key="1">
    <citation type="journal article" date="2018" name="Nat. Ecol. Evol.">
        <title>Pezizomycetes genomes reveal the molecular basis of ectomycorrhizal truffle lifestyle.</title>
        <authorList>
            <person name="Murat C."/>
            <person name="Payen T."/>
            <person name="Noel B."/>
            <person name="Kuo A."/>
            <person name="Morin E."/>
            <person name="Chen J."/>
            <person name="Kohler A."/>
            <person name="Krizsan K."/>
            <person name="Balestrini R."/>
            <person name="Da Silva C."/>
            <person name="Montanini B."/>
            <person name="Hainaut M."/>
            <person name="Levati E."/>
            <person name="Barry K.W."/>
            <person name="Belfiori B."/>
            <person name="Cichocki N."/>
            <person name="Clum A."/>
            <person name="Dockter R.B."/>
            <person name="Fauchery L."/>
            <person name="Guy J."/>
            <person name="Iotti M."/>
            <person name="Le Tacon F."/>
            <person name="Lindquist E.A."/>
            <person name="Lipzen A."/>
            <person name="Malagnac F."/>
            <person name="Mello A."/>
            <person name="Molinier V."/>
            <person name="Miyauchi S."/>
            <person name="Poulain J."/>
            <person name="Riccioni C."/>
            <person name="Rubini A."/>
            <person name="Sitrit Y."/>
            <person name="Splivallo R."/>
            <person name="Traeger S."/>
            <person name="Wang M."/>
            <person name="Zifcakova L."/>
            <person name="Wipf D."/>
            <person name="Zambonelli A."/>
            <person name="Paolocci F."/>
            <person name="Nowrousian M."/>
            <person name="Ottonello S."/>
            <person name="Baldrian P."/>
            <person name="Spatafora J.W."/>
            <person name="Henrissat B."/>
            <person name="Nagy L.G."/>
            <person name="Aury J.M."/>
            <person name="Wincker P."/>
            <person name="Grigoriev I.V."/>
            <person name="Bonfante P."/>
            <person name="Martin F.M."/>
        </authorList>
    </citation>
    <scope>NUCLEOTIDE SEQUENCE [LARGE SCALE GENOMIC DNA]</scope>
    <source>
        <strain evidence="2 3">CCBAS932</strain>
    </source>
</reference>
<evidence type="ECO:0000259" key="1">
    <source>
        <dbReference type="Pfam" id="PF24840"/>
    </source>
</evidence>
<keyword evidence="3" id="KW-1185">Reference proteome</keyword>
<protein>
    <recommendedName>
        <fullName evidence="1">SigF-like NTF2-like domain-containing protein</fullName>
    </recommendedName>
</protein>
<dbReference type="InParanoid" id="A0A3N4KRS7"/>
<dbReference type="Pfam" id="PF24840">
    <property type="entry name" value="NTF2_SigF"/>
    <property type="match status" value="1"/>
</dbReference>
<dbReference type="PANTHER" id="PTHR35393:SF1">
    <property type="entry name" value="SNOAL-LIKE DOMAIN-CONTAINING PROTEIN"/>
    <property type="match status" value="1"/>
</dbReference>
<accession>A0A3N4KRS7</accession>
<dbReference type="PANTHER" id="PTHR35393">
    <property type="entry name" value="CHROMOSOME 1, WHOLE GENOME SHOTGUN SEQUENCE"/>
    <property type="match status" value="1"/>
</dbReference>
<dbReference type="STRING" id="1392247.A0A3N4KRS7"/>
<name>A0A3N4KRS7_9PEZI</name>
<evidence type="ECO:0000313" key="2">
    <source>
        <dbReference type="EMBL" id="RPB13253.1"/>
    </source>
</evidence>
<gene>
    <name evidence="2" type="ORF">P167DRAFT_136617</name>
</gene>
<dbReference type="AlphaFoldDB" id="A0A3N4KRS7"/>
<proteinExistence type="predicted"/>